<reference evidence="3" key="1">
    <citation type="journal article" date="2019" name="Int. J. Syst. Evol. Microbiol.">
        <title>The Global Catalogue of Microorganisms (GCM) 10K type strain sequencing project: providing services to taxonomists for standard genome sequencing and annotation.</title>
        <authorList>
            <consortium name="The Broad Institute Genomics Platform"/>
            <consortium name="The Broad Institute Genome Sequencing Center for Infectious Disease"/>
            <person name="Wu L."/>
            <person name="Ma J."/>
        </authorList>
    </citation>
    <scope>NUCLEOTIDE SEQUENCE [LARGE SCALE GENOMIC DNA]</scope>
    <source>
        <strain evidence="3">CGMCC 1.12849</strain>
    </source>
</reference>
<accession>A0ABV9MJF1</accession>
<dbReference type="RefSeq" id="WP_382411799.1">
    <property type="nucleotide sequence ID" value="NZ_JBHSHE010000015.1"/>
</dbReference>
<feature type="transmembrane region" description="Helical" evidence="1">
    <location>
        <begin position="89"/>
        <end position="113"/>
    </location>
</feature>
<keyword evidence="1" id="KW-0812">Transmembrane</keyword>
<keyword evidence="3" id="KW-1185">Reference proteome</keyword>
<organism evidence="2 3">
    <name type="scientific">Glutamicibacter bergerei</name>
    <dbReference type="NCBI Taxonomy" id="256702"/>
    <lineage>
        <taxon>Bacteria</taxon>
        <taxon>Bacillati</taxon>
        <taxon>Actinomycetota</taxon>
        <taxon>Actinomycetes</taxon>
        <taxon>Micrococcales</taxon>
        <taxon>Micrococcaceae</taxon>
        <taxon>Glutamicibacter</taxon>
    </lineage>
</organism>
<feature type="transmembrane region" description="Helical" evidence="1">
    <location>
        <begin position="173"/>
        <end position="199"/>
    </location>
</feature>
<evidence type="ECO:0000256" key="1">
    <source>
        <dbReference type="SAM" id="Phobius"/>
    </source>
</evidence>
<keyword evidence="1" id="KW-1133">Transmembrane helix</keyword>
<dbReference type="PROSITE" id="PS51257">
    <property type="entry name" value="PROKAR_LIPOPROTEIN"/>
    <property type="match status" value="1"/>
</dbReference>
<comment type="caution">
    <text evidence="2">The sequence shown here is derived from an EMBL/GenBank/DDBJ whole genome shotgun (WGS) entry which is preliminary data.</text>
</comment>
<sequence>MVHKLLIGTRRVVTSGSLAIVALLTLVIGCYVGYQAWQRIFEVQAGKLNFSVPSFQPVEAGSLDSNVVELQVETLRVQVATTDSSIQALFISSAALTAAAVLFTTITVVFLCYRLIRGAPFAGGFAWLVAISGFTALATGALGPVLEGTAKQAAVSQLSGVGSEGSPLAVGDLMYYASSSFNLMPVCVGLIALLLTAVFRTGNALNHDAKGLV</sequence>
<feature type="transmembrane region" description="Helical" evidence="1">
    <location>
        <begin position="12"/>
        <end position="34"/>
    </location>
</feature>
<name>A0ABV9MJF1_9MICC</name>
<proteinExistence type="predicted"/>
<gene>
    <name evidence="2" type="ORF">ACFO7V_03800</name>
</gene>
<dbReference type="Proteomes" id="UP001595884">
    <property type="component" value="Unassembled WGS sequence"/>
</dbReference>
<feature type="transmembrane region" description="Helical" evidence="1">
    <location>
        <begin position="125"/>
        <end position="146"/>
    </location>
</feature>
<keyword evidence="1" id="KW-0472">Membrane</keyword>
<dbReference type="EMBL" id="JBHSHE010000015">
    <property type="protein sequence ID" value="MFC4715264.1"/>
    <property type="molecule type" value="Genomic_DNA"/>
</dbReference>
<protein>
    <recommendedName>
        <fullName evidence="4">DUF2975 domain-containing protein</fullName>
    </recommendedName>
</protein>
<evidence type="ECO:0008006" key="4">
    <source>
        <dbReference type="Google" id="ProtNLM"/>
    </source>
</evidence>
<evidence type="ECO:0000313" key="2">
    <source>
        <dbReference type="EMBL" id="MFC4715264.1"/>
    </source>
</evidence>
<evidence type="ECO:0000313" key="3">
    <source>
        <dbReference type="Proteomes" id="UP001595884"/>
    </source>
</evidence>